<feature type="domain" description="YdbS-like PH" evidence="2">
    <location>
        <begin position="90"/>
        <end position="159"/>
    </location>
</feature>
<keyword evidence="4" id="KW-1185">Reference proteome</keyword>
<proteinExistence type="predicted"/>
<organism evidence="3 4">
    <name type="scientific">Candidatus Protofrankia californiensis</name>
    <dbReference type="NCBI Taxonomy" id="1839754"/>
    <lineage>
        <taxon>Bacteria</taxon>
        <taxon>Bacillati</taxon>
        <taxon>Actinomycetota</taxon>
        <taxon>Actinomycetes</taxon>
        <taxon>Frankiales</taxon>
        <taxon>Frankiaceae</taxon>
        <taxon>Protofrankia</taxon>
    </lineage>
</organism>
<keyword evidence="1" id="KW-1133">Transmembrane helix</keyword>
<dbReference type="InterPro" id="IPR005182">
    <property type="entry name" value="YdbS-like_PH"/>
</dbReference>
<name>A0A1C3NXH5_9ACTN</name>
<dbReference type="Proteomes" id="UP000199013">
    <property type="component" value="Unassembled WGS sequence"/>
</dbReference>
<evidence type="ECO:0000259" key="2">
    <source>
        <dbReference type="Pfam" id="PF03703"/>
    </source>
</evidence>
<dbReference type="AlphaFoldDB" id="A0A1C3NXH5"/>
<keyword evidence="1" id="KW-0812">Transmembrane</keyword>
<reference evidence="4" key="1">
    <citation type="submission" date="2016-02" db="EMBL/GenBank/DDBJ databases">
        <authorList>
            <person name="Wibberg D."/>
        </authorList>
    </citation>
    <scope>NUCLEOTIDE SEQUENCE [LARGE SCALE GENOMIC DNA]</scope>
</reference>
<protein>
    <recommendedName>
        <fullName evidence="2">YdbS-like PH domain-containing protein</fullName>
    </recommendedName>
</protein>
<sequence>MVRIRIPDPTARDDKYLAARERLVVKVRMHWAILLPVFLQTMASIVGVILLAILLNRLDVGGYVSALPWWFALFMIFRMLWKVADWHFEHLMVTDKRLLKVSGIFFRKVQTMPLEKVTDLTYNRDPMGRLLGYGEFIVESAGQDQALSKIQFLPRPDRLYLTMCDMMFGGAPAPSGSDD</sequence>
<evidence type="ECO:0000313" key="3">
    <source>
        <dbReference type="EMBL" id="SBW22269.1"/>
    </source>
</evidence>
<evidence type="ECO:0000256" key="1">
    <source>
        <dbReference type="SAM" id="Phobius"/>
    </source>
</evidence>
<dbReference type="Pfam" id="PF03703">
    <property type="entry name" value="bPH_2"/>
    <property type="match status" value="1"/>
</dbReference>
<feature type="transmembrane region" description="Helical" evidence="1">
    <location>
        <begin position="60"/>
        <end position="81"/>
    </location>
</feature>
<dbReference type="PANTHER" id="PTHR37938:SF1">
    <property type="entry name" value="BLL0215 PROTEIN"/>
    <property type="match status" value="1"/>
</dbReference>
<dbReference type="PANTHER" id="PTHR37938">
    <property type="entry name" value="BLL0215 PROTEIN"/>
    <property type="match status" value="1"/>
</dbReference>
<feature type="transmembrane region" description="Helical" evidence="1">
    <location>
        <begin position="31"/>
        <end position="54"/>
    </location>
</feature>
<accession>A0A1C3NXH5</accession>
<dbReference type="EMBL" id="FLUV01001008">
    <property type="protein sequence ID" value="SBW22269.1"/>
    <property type="molecule type" value="Genomic_DNA"/>
</dbReference>
<gene>
    <name evidence="3" type="ORF">FDG2_2390</name>
</gene>
<keyword evidence="1" id="KW-0472">Membrane</keyword>
<evidence type="ECO:0000313" key="4">
    <source>
        <dbReference type="Proteomes" id="UP000199013"/>
    </source>
</evidence>